<gene>
    <name evidence="1" type="ORF">BH720_022995</name>
</gene>
<evidence type="ECO:0000313" key="2">
    <source>
        <dbReference type="Proteomes" id="UP000095472"/>
    </source>
</evidence>
<name>A0ACD5GNX0_9CYAN</name>
<reference evidence="1 2" key="1">
    <citation type="journal article" date="2016" name="Genome Announc.">
        <title>Draft Genome Sequence of the Thermotolerant Cyanobacterium Desertifilum sp. IPPAS B-1220.</title>
        <authorList>
            <person name="Mironov K.S."/>
            <person name="Sinetova M.A."/>
            <person name="Bolatkhan K."/>
            <person name="Zayadan B.K."/>
            <person name="Ustinova V.V."/>
            <person name="Kupriyanova E.V."/>
            <person name="Skrypnik A.N."/>
            <person name="Gogoleva N.E."/>
            <person name="Gogolev Y.V."/>
            <person name="Los D.A."/>
        </authorList>
    </citation>
    <scope>NUCLEOTIDE SEQUENCE [LARGE SCALE GENOMIC DNA]</scope>
    <source>
        <strain evidence="1 2">IPPAS B-1220</strain>
    </source>
</reference>
<dbReference type="Proteomes" id="UP000095472">
    <property type="component" value="Chromosome"/>
</dbReference>
<accession>A0ACD5GNX0</accession>
<protein>
    <submittedName>
        <fullName evidence="1">Uncharacterized protein</fullName>
    </submittedName>
</protein>
<sequence length="284" mass="31786">MANPLSWLRNGGLMLLLFVGFLVLLWGSTAPVGTLVWWLDRGEDKIERRSQRLEEVLDNGNDAAEGNKTCYIIYLTGVGDLSADDLSDGETVFLAELQQNQPQCILVRDVFPYSAANQDVSGQRIFDFLKEITEKENGWEEFSQFLLEARNVWRMALSADNRYGRIYNRAIALTIVERMDAQQSIPISPDRSLQLILMGKSGGAQVALGATPYLSQWLNADITVISFGGMFNGNEGFEKANHVYHLRGERDWIETIGGVVLPPAGIGHLVRPIIERVEKTAILW</sequence>
<proteinExistence type="predicted"/>
<keyword evidence="2" id="KW-1185">Reference proteome</keyword>
<organism evidence="1 2">
    <name type="scientific">Desertifilum tharense IPPAS B-1220</name>
    <dbReference type="NCBI Taxonomy" id="1781255"/>
    <lineage>
        <taxon>Bacteria</taxon>
        <taxon>Bacillati</taxon>
        <taxon>Cyanobacteriota</taxon>
        <taxon>Cyanophyceae</taxon>
        <taxon>Desertifilales</taxon>
        <taxon>Desertifilaceae</taxon>
        <taxon>Desertifilum</taxon>
    </lineage>
</organism>
<dbReference type="EMBL" id="CP182909">
    <property type="protein sequence ID" value="XPM62531.1"/>
    <property type="molecule type" value="Genomic_DNA"/>
</dbReference>
<evidence type="ECO:0000313" key="1">
    <source>
        <dbReference type="EMBL" id="XPM62531.1"/>
    </source>
</evidence>